<proteinExistence type="predicted"/>
<sequence length="95" mass="11065">IHTLSQIQVMAVPSNNIGVEPQEYKNGETVQIEFQFNMNLLFGAYKITISIRDYDLRERYDYIDNAVTFYMHEDYSHGGIADINPHCTSIFRKKS</sequence>
<organism evidence="2">
    <name type="scientific">marine sediment metagenome</name>
    <dbReference type="NCBI Taxonomy" id="412755"/>
    <lineage>
        <taxon>unclassified sequences</taxon>
        <taxon>metagenomes</taxon>
        <taxon>ecological metagenomes</taxon>
    </lineage>
</organism>
<reference evidence="2" key="1">
    <citation type="journal article" date="2014" name="Front. Microbiol.">
        <title>High frequency of phylogenetically diverse reductive dehalogenase-homologous genes in deep subseafloor sedimentary metagenomes.</title>
        <authorList>
            <person name="Kawai M."/>
            <person name="Futagami T."/>
            <person name="Toyoda A."/>
            <person name="Takaki Y."/>
            <person name="Nishi S."/>
            <person name="Hori S."/>
            <person name="Arai W."/>
            <person name="Tsubouchi T."/>
            <person name="Morono Y."/>
            <person name="Uchiyama I."/>
            <person name="Ito T."/>
            <person name="Fujiyama A."/>
            <person name="Inagaki F."/>
            <person name="Takami H."/>
        </authorList>
    </citation>
    <scope>NUCLEOTIDE SEQUENCE</scope>
    <source>
        <strain evidence="2">Expedition CK06-06</strain>
    </source>
</reference>
<dbReference type="Pfam" id="PF14524">
    <property type="entry name" value="Wzt_C"/>
    <property type="match status" value="1"/>
</dbReference>
<evidence type="ECO:0000313" key="2">
    <source>
        <dbReference type="EMBL" id="GAJ21987.1"/>
    </source>
</evidence>
<dbReference type="CDD" id="cd10147">
    <property type="entry name" value="Wzt_C-like"/>
    <property type="match status" value="1"/>
</dbReference>
<accession>X1VPK0</accession>
<feature type="non-terminal residue" evidence="2">
    <location>
        <position position="1"/>
    </location>
</feature>
<comment type="caution">
    <text evidence="2">The sequence shown here is derived from an EMBL/GenBank/DDBJ whole genome shotgun (WGS) entry which is preliminary data.</text>
</comment>
<dbReference type="EMBL" id="BARW01036994">
    <property type="protein sequence ID" value="GAJ21987.1"/>
    <property type="molecule type" value="Genomic_DNA"/>
</dbReference>
<feature type="domain" description="Wzt C-terminal" evidence="1">
    <location>
        <begin position="9"/>
        <end position="81"/>
    </location>
</feature>
<name>X1VPK0_9ZZZZ</name>
<evidence type="ECO:0000259" key="1">
    <source>
        <dbReference type="Pfam" id="PF14524"/>
    </source>
</evidence>
<dbReference type="Gene3D" id="2.70.50.60">
    <property type="entry name" value="abc- transporter (atp binding component) like domain"/>
    <property type="match status" value="1"/>
</dbReference>
<protein>
    <recommendedName>
        <fullName evidence="1">Wzt C-terminal domain-containing protein</fullName>
    </recommendedName>
</protein>
<dbReference type="AlphaFoldDB" id="X1VPK0"/>
<dbReference type="InterPro" id="IPR029439">
    <property type="entry name" value="Wzt_C"/>
</dbReference>
<gene>
    <name evidence="2" type="ORF">S12H4_57256</name>
</gene>